<dbReference type="Gene3D" id="1.10.10.2830">
    <property type="match status" value="1"/>
</dbReference>
<dbReference type="InterPro" id="IPR050336">
    <property type="entry name" value="Chromosome_partition/occlusion"/>
</dbReference>
<dbReference type="Pfam" id="PF23552">
    <property type="entry name" value="ParB_C"/>
    <property type="match status" value="1"/>
</dbReference>
<dbReference type="EMBL" id="SULG01000051">
    <property type="protein sequence ID" value="TLD41374.1"/>
    <property type="molecule type" value="Genomic_DNA"/>
</dbReference>
<dbReference type="InterPro" id="IPR041468">
    <property type="entry name" value="HTH_ParB/Spo0J"/>
</dbReference>
<dbReference type="GO" id="GO:0003677">
    <property type="term" value="F:DNA binding"/>
    <property type="evidence" value="ECO:0007669"/>
    <property type="project" value="UniProtKB-KW"/>
</dbReference>
<dbReference type="CDD" id="cd16393">
    <property type="entry name" value="SPO0J_N"/>
    <property type="match status" value="1"/>
</dbReference>
<feature type="domain" description="HTH cro/C1-type" evidence="5">
    <location>
        <begin position="134"/>
        <end position="162"/>
    </location>
</feature>
<organism evidence="6 7">
    <name type="scientific">Candidatus Jettenia ecosi</name>
    <dbReference type="NCBI Taxonomy" id="2494326"/>
    <lineage>
        <taxon>Bacteria</taxon>
        <taxon>Pseudomonadati</taxon>
        <taxon>Planctomycetota</taxon>
        <taxon>Candidatus Brocadiia</taxon>
        <taxon>Candidatus Brocadiales</taxon>
        <taxon>Candidatus Brocadiaceae</taxon>
        <taxon>Candidatus Jettenia</taxon>
    </lineage>
</organism>
<keyword evidence="3" id="KW-0238">DNA-binding</keyword>
<evidence type="ECO:0000313" key="6">
    <source>
        <dbReference type="EMBL" id="TLD41374.1"/>
    </source>
</evidence>
<dbReference type="FunFam" id="1.10.10.2830:FF:000001">
    <property type="entry name" value="Chromosome partitioning protein ParB"/>
    <property type="match status" value="1"/>
</dbReference>
<proteinExistence type="inferred from homology"/>
<dbReference type="GO" id="GO:0007059">
    <property type="term" value="P:chromosome segregation"/>
    <property type="evidence" value="ECO:0007669"/>
    <property type="project" value="UniProtKB-KW"/>
</dbReference>
<comment type="similarity">
    <text evidence="1">Belongs to the ParB family.</text>
</comment>
<dbReference type="InterPro" id="IPR001387">
    <property type="entry name" value="Cro/C1-type_HTH"/>
</dbReference>
<feature type="compositionally biased region" description="Basic and acidic residues" evidence="4">
    <location>
        <begin position="231"/>
        <end position="242"/>
    </location>
</feature>
<comment type="caution">
    <text evidence="6">The sequence shown here is derived from an EMBL/GenBank/DDBJ whole genome shotgun (WGS) entry which is preliminary data.</text>
</comment>
<feature type="region of interest" description="Disordered" evidence="4">
    <location>
        <begin position="223"/>
        <end position="242"/>
    </location>
</feature>
<dbReference type="SUPFAM" id="SSF109709">
    <property type="entry name" value="KorB DNA-binding domain-like"/>
    <property type="match status" value="1"/>
</dbReference>
<dbReference type="Gene3D" id="3.90.1530.30">
    <property type="match status" value="1"/>
</dbReference>
<evidence type="ECO:0000256" key="4">
    <source>
        <dbReference type="SAM" id="MobiDB-lite"/>
    </source>
</evidence>
<dbReference type="InterPro" id="IPR036086">
    <property type="entry name" value="ParB/Sulfiredoxin_sf"/>
</dbReference>
<evidence type="ECO:0000259" key="5">
    <source>
        <dbReference type="PROSITE" id="PS50943"/>
    </source>
</evidence>
<dbReference type="FunFam" id="3.90.1530.30:FF:000001">
    <property type="entry name" value="Chromosome partitioning protein ParB"/>
    <property type="match status" value="1"/>
</dbReference>
<protein>
    <submittedName>
        <fullName evidence="6">Chromosome (Plasmid) partitioning protein ParB</fullName>
    </submittedName>
</protein>
<dbReference type="PANTHER" id="PTHR33375:SF1">
    <property type="entry name" value="CHROMOSOME-PARTITIONING PROTEIN PARB-RELATED"/>
    <property type="match status" value="1"/>
</dbReference>
<gene>
    <name evidence="6" type="ORF">JETT_2381</name>
</gene>
<dbReference type="Pfam" id="PF17762">
    <property type="entry name" value="HTH_ParB"/>
    <property type="match status" value="1"/>
</dbReference>
<sequence length="288" mass="32442">MSKKEKLSRSLQSLLGGVIGIEGEAEQASVAKLNPEDIQPNNLQPRDTFREDEMQGLVESIKKYGILQPIIVRPIPHGYMLIAGERRWRAAKQVGLKEIPAIIRHTDELSNLEIALIENIQREDLNPIEKARAFRELTNKFGLTQEQVAKAMGKDRSSITNYIRLLDLPEEIQENVSRGTVSMGHARALVSIQKKEMQLDILERILKEGLSVRAVEEIASMGKGLGADKSTPPKEKSPPHIEDLEDQFRRFFGTKVTIKERNGKGKIMIAFHTNDEFIRITNALGIHP</sequence>
<dbReference type="GO" id="GO:0005694">
    <property type="term" value="C:chromosome"/>
    <property type="evidence" value="ECO:0007669"/>
    <property type="project" value="TreeGrafter"/>
</dbReference>
<dbReference type="AlphaFoldDB" id="A0A533Q9L1"/>
<dbReference type="Pfam" id="PF02195">
    <property type="entry name" value="ParB_N"/>
    <property type="match status" value="1"/>
</dbReference>
<reference evidence="6 7" key="1">
    <citation type="submission" date="2019-04" db="EMBL/GenBank/DDBJ databases">
        <title>Genome of a novel bacterium Candidatus Jettenia ecosi reconstructed from metagenome of an anammox bioreactor.</title>
        <authorList>
            <person name="Mardanov A.V."/>
            <person name="Beletsky A.V."/>
            <person name="Ravin N.V."/>
            <person name="Botchkova E.A."/>
            <person name="Litti Y.V."/>
            <person name="Nozhevnikova A.N."/>
        </authorList>
    </citation>
    <scope>NUCLEOTIDE SEQUENCE [LARGE SCALE GENOMIC DNA]</scope>
    <source>
        <strain evidence="6">J2</strain>
    </source>
</reference>
<dbReference type="InterPro" id="IPR003115">
    <property type="entry name" value="ParB_N"/>
</dbReference>
<accession>A0A533Q9L1</accession>
<dbReference type="InterPro" id="IPR004437">
    <property type="entry name" value="ParB/RepB/Spo0J"/>
</dbReference>
<dbReference type="CDD" id="cd00093">
    <property type="entry name" value="HTH_XRE"/>
    <property type="match status" value="1"/>
</dbReference>
<dbReference type="PROSITE" id="PS50943">
    <property type="entry name" value="HTH_CROC1"/>
    <property type="match status" value="1"/>
</dbReference>
<evidence type="ECO:0000313" key="7">
    <source>
        <dbReference type="Proteomes" id="UP000319783"/>
    </source>
</evidence>
<dbReference type="SUPFAM" id="SSF110849">
    <property type="entry name" value="ParB/Sulfiredoxin"/>
    <property type="match status" value="1"/>
</dbReference>
<name>A0A533Q9L1_9BACT</name>
<dbReference type="InterPro" id="IPR057240">
    <property type="entry name" value="ParB_dimer_C"/>
</dbReference>
<evidence type="ECO:0000256" key="1">
    <source>
        <dbReference type="ARBA" id="ARBA00006295"/>
    </source>
</evidence>
<dbReference type="PANTHER" id="PTHR33375">
    <property type="entry name" value="CHROMOSOME-PARTITIONING PROTEIN PARB-RELATED"/>
    <property type="match status" value="1"/>
</dbReference>
<evidence type="ECO:0000256" key="3">
    <source>
        <dbReference type="ARBA" id="ARBA00023125"/>
    </source>
</evidence>
<dbReference type="Proteomes" id="UP000319783">
    <property type="component" value="Unassembled WGS sequence"/>
</dbReference>
<keyword evidence="2" id="KW-0159">Chromosome partition</keyword>
<dbReference type="SMART" id="SM00470">
    <property type="entry name" value="ParB"/>
    <property type="match status" value="1"/>
</dbReference>
<evidence type="ECO:0000256" key="2">
    <source>
        <dbReference type="ARBA" id="ARBA00022829"/>
    </source>
</evidence>
<dbReference type="NCBIfam" id="TIGR00180">
    <property type="entry name" value="parB_part"/>
    <property type="match status" value="1"/>
</dbReference>